<gene>
    <name evidence="1" type="ORF">LR394_08570</name>
</gene>
<evidence type="ECO:0000313" key="2">
    <source>
        <dbReference type="Proteomes" id="UP001138997"/>
    </source>
</evidence>
<reference evidence="1" key="1">
    <citation type="submission" date="2021-11" db="EMBL/GenBank/DDBJ databases">
        <title>Streptomyces corallinus and Kineosporia corallina sp. nov., two new coral-derived marine actinobacteria.</title>
        <authorList>
            <person name="Buangrab K."/>
            <person name="Sutthacheep M."/>
            <person name="Yeemin T."/>
            <person name="Harunari E."/>
            <person name="Igarashi Y."/>
            <person name="Sripreechasak P."/>
            <person name="Kanchanasin P."/>
            <person name="Tanasupawat S."/>
            <person name="Phongsopitanun W."/>
        </authorList>
    </citation>
    <scope>NUCLEOTIDE SEQUENCE</scope>
    <source>
        <strain evidence="1">JCM 31032</strain>
    </source>
</reference>
<comment type="caution">
    <text evidence="1">The sequence shown here is derived from an EMBL/GenBank/DDBJ whole genome shotgun (WGS) entry which is preliminary data.</text>
</comment>
<keyword evidence="2" id="KW-1185">Reference proteome</keyword>
<organism evidence="1 2">
    <name type="scientific">Kineosporia babensis</name>
    <dbReference type="NCBI Taxonomy" id="499548"/>
    <lineage>
        <taxon>Bacteria</taxon>
        <taxon>Bacillati</taxon>
        <taxon>Actinomycetota</taxon>
        <taxon>Actinomycetes</taxon>
        <taxon>Kineosporiales</taxon>
        <taxon>Kineosporiaceae</taxon>
        <taxon>Kineosporia</taxon>
    </lineage>
</organism>
<dbReference type="EMBL" id="JAJOMB010000003">
    <property type="protein sequence ID" value="MCD5310947.1"/>
    <property type="molecule type" value="Genomic_DNA"/>
</dbReference>
<proteinExistence type="predicted"/>
<name>A0A9X1SSR2_9ACTN</name>
<evidence type="ECO:0000313" key="1">
    <source>
        <dbReference type="EMBL" id="MCD5310947.1"/>
    </source>
</evidence>
<protein>
    <submittedName>
        <fullName evidence="1">Uncharacterized protein</fullName>
    </submittedName>
</protein>
<sequence length="151" mass="16864">MPKKPDLPHRADVLRDAITEIYDGSPQAWLQKHFKGPGEKGVAQGTASSFLSHTYQPVDIPRIAIIGPLADQLRIRRSDMLTLWGREVGMVKDDETNAFTVGLDTRAADLDSQRRRRGHRLIASLCDEQETATENERLRALLAEHGIDPDA</sequence>
<dbReference type="AlphaFoldDB" id="A0A9X1SSR2"/>
<accession>A0A9X1SSR2</accession>
<dbReference type="RefSeq" id="WP_231440123.1">
    <property type="nucleotide sequence ID" value="NZ_JAJOMB010000003.1"/>
</dbReference>
<dbReference type="Proteomes" id="UP001138997">
    <property type="component" value="Unassembled WGS sequence"/>
</dbReference>